<evidence type="ECO:0000256" key="2">
    <source>
        <dbReference type="ARBA" id="ARBA00004236"/>
    </source>
</evidence>
<evidence type="ECO:0000259" key="12">
    <source>
        <dbReference type="PROSITE" id="PS50109"/>
    </source>
</evidence>
<dbReference type="CDD" id="cd00075">
    <property type="entry name" value="HATPase"/>
    <property type="match status" value="1"/>
</dbReference>
<keyword evidence="6 11" id="KW-0812">Transmembrane</keyword>
<evidence type="ECO:0000313" key="15">
    <source>
        <dbReference type="Proteomes" id="UP000022835"/>
    </source>
</evidence>
<dbReference type="GO" id="GO:0005886">
    <property type="term" value="C:plasma membrane"/>
    <property type="evidence" value="ECO:0007669"/>
    <property type="project" value="UniProtKB-SubCell"/>
</dbReference>
<dbReference type="PROSITE" id="PS50885">
    <property type="entry name" value="HAMP"/>
    <property type="match status" value="1"/>
</dbReference>
<dbReference type="PRINTS" id="PR00344">
    <property type="entry name" value="BCTRLSENSOR"/>
</dbReference>
<keyword evidence="8 11" id="KW-1133">Transmembrane helix</keyword>
<dbReference type="EC" id="2.7.13.3" evidence="3"/>
<dbReference type="Pfam" id="PF02518">
    <property type="entry name" value="HATPase_c"/>
    <property type="match status" value="1"/>
</dbReference>
<dbReference type="SMART" id="SM00388">
    <property type="entry name" value="HisKA"/>
    <property type="match status" value="1"/>
</dbReference>
<dbReference type="InterPro" id="IPR004358">
    <property type="entry name" value="Sig_transdc_His_kin-like_C"/>
</dbReference>
<dbReference type="STRING" id="1440774.Y900_021510"/>
<evidence type="ECO:0000256" key="10">
    <source>
        <dbReference type="ARBA" id="ARBA00023136"/>
    </source>
</evidence>
<dbReference type="SUPFAM" id="SSF47384">
    <property type="entry name" value="Homodimeric domain of signal transducing histidine kinase"/>
    <property type="match status" value="1"/>
</dbReference>
<dbReference type="EMBL" id="JALN02000001">
    <property type="protein sequence ID" value="KDF01440.1"/>
    <property type="molecule type" value="Genomic_DNA"/>
</dbReference>
<dbReference type="FunFam" id="3.30.565.10:FF:000006">
    <property type="entry name" value="Sensor histidine kinase WalK"/>
    <property type="match status" value="1"/>
</dbReference>
<dbReference type="InterPro" id="IPR036097">
    <property type="entry name" value="HisK_dim/P_sf"/>
</dbReference>
<dbReference type="AlphaFoldDB" id="A0A064CLJ5"/>
<dbReference type="CDD" id="cd06225">
    <property type="entry name" value="HAMP"/>
    <property type="match status" value="1"/>
</dbReference>
<reference evidence="14" key="1">
    <citation type="submission" date="2014-05" db="EMBL/GenBank/DDBJ databases">
        <title>Genome sequence of Mycobacterium aromaticivorans strain JS19b1T (= DSM 45407T).</title>
        <authorList>
            <person name="Kwak Y."/>
            <person name="Park G.-S."/>
            <person name="Li Q.X."/>
            <person name="Lee S.-E."/>
            <person name="Shin J.-H."/>
        </authorList>
    </citation>
    <scope>NUCLEOTIDE SEQUENCE [LARGE SCALE GENOMIC DNA]</scope>
    <source>
        <strain evidence="14">JS19b1</strain>
    </source>
</reference>
<dbReference type="Pfam" id="PF00512">
    <property type="entry name" value="HisKA"/>
    <property type="match status" value="1"/>
</dbReference>
<dbReference type="Proteomes" id="UP000022835">
    <property type="component" value="Unassembled WGS sequence"/>
</dbReference>
<dbReference type="PANTHER" id="PTHR45436:SF5">
    <property type="entry name" value="SENSOR HISTIDINE KINASE TRCS"/>
    <property type="match status" value="1"/>
</dbReference>
<dbReference type="Pfam" id="PF00672">
    <property type="entry name" value="HAMP"/>
    <property type="match status" value="1"/>
</dbReference>
<dbReference type="InterPro" id="IPR003594">
    <property type="entry name" value="HATPase_dom"/>
</dbReference>
<dbReference type="PANTHER" id="PTHR45436">
    <property type="entry name" value="SENSOR HISTIDINE KINASE YKOH"/>
    <property type="match status" value="1"/>
</dbReference>
<feature type="transmembrane region" description="Helical" evidence="11">
    <location>
        <begin position="27"/>
        <end position="55"/>
    </location>
</feature>
<evidence type="ECO:0000256" key="9">
    <source>
        <dbReference type="ARBA" id="ARBA00023012"/>
    </source>
</evidence>
<keyword evidence="15" id="KW-1185">Reference proteome</keyword>
<protein>
    <recommendedName>
        <fullName evidence="3">histidine kinase</fullName>
        <ecNumber evidence="3">2.7.13.3</ecNumber>
    </recommendedName>
</protein>
<comment type="catalytic activity">
    <reaction evidence="1">
        <text>ATP + protein L-histidine = ADP + protein N-phospho-L-histidine.</text>
        <dbReference type="EC" id="2.7.13.3"/>
    </reaction>
</comment>
<evidence type="ECO:0000256" key="1">
    <source>
        <dbReference type="ARBA" id="ARBA00000085"/>
    </source>
</evidence>
<dbReference type="InterPro" id="IPR003660">
    <property type="entry name" value="HAMP_dom"/>
</dbReference>
<evidence type="ECO:0000256" key="4">
    <source>
        <dbReference type="ARBA" id="ARBA00022553"/>
    </source>
</evidence>
<evidence type="ECO:0000256" key="8">
    <source>
        <dbReference type="ARBA" id="ARBA00022989"/>
    </source>
</evidence>
<accession>A0A064CLJ5</accession>
<keyword evidence="4" id="KW-0597">Phosphoprotein</keyword>
<dbReference type="SUPFAM" id="SSF158472">
    <property type="entry name" value="HAMP domain-like"/>
    <property type="match status" value="1"/>
</dbReference>
<dbReference type="InterPro" id="IPR005467">
    <property type="entry name" value="His_kinase_dom"/>
</dbReference>
<dbReference type="eggNOG" id="COG2205">
    <property type="taxonomic scope" value="Bacteria"/>
</dbReference>
<evidence type="ECO:0000259" key="13">
    <source>
        <dbReference type="PROSITE" id="PS50885"/>
    </source>
</evidence>
<evidence type="ECO:0000256" key="3">
    <source>
        <dbReference type="ARBA" id="ARBA00012438"/>
    </source>
</evidence>
<dbReference type="SMART" id="SM00304">
    <property type="entry name" value="HAMP"/>
    <property type="match status" value="1"/>
</dbReference>
<dbReference type="Gene3D" id="6.10.340.10">
    <property type="match status" value="1"/>
</dbReference>
<proteinExistence type="predicted"/>
<evidence type="ECO:0000313" key="14">
    <source>
        <dbReference type="EMBL" id="KDF01440.1"/>
    </source>
</evidence>
<keyword evidence="9" id="KW-0902">Two-component regulatory system</keyword>
<evidence type="ECO:0000256" key="11">
    <source>
        <dbReference type="SAM" id="Phobius"/>
    </source>
</evidence>
<dbReference type="PROSITE" id="PS50109">
    <property type="entry name" value="HIS_KIN"/>
    <property type="match status" value="1"/>
</dbReference>
<dbReference type="GO" id="GO:0000155">
    <property type="term" value="F:phosphorelay sensor kinase activity"/>
    <property type="evidence" value="ECO:0007669"/>
    <property type="project" value="InterPro"/>
</dbReference>
<dbReference type="InterPro" id="IPR050428">
    <property type="entry name" value="TCS_sensor_his_kinase"/>
</dbReference>
<feature type="domain" description="Histidine kinase" evidence="12">
    <location>
        <begin position="261"/>
        <end position="470"/>
    </location>
</feature>
<dbReference type="SUPFAM" id="SSF55874">
    <property type="entry name" value="ATPase domain of HSP90 chaperone/DNA topoisomerase II/histidine kinase"/>
    <property type="match status" value="1"/>
</dbReference>
<keyword evidence="10 11" id="KW-0472">Membrane</keyword>
<dbReference type="SMART" id="SM00387">
    <property type="entry name" value="HATPase_c"/>
    <property type="match status" value="1"/>
</dbReference>
<sequence>MNGAVISTSNLSRPLPRLRSRPARWSIAARSALIAGTVVFVAFTLTGAALTGIFYRSLIAGVDAAAASRVRDVSAGLSEDTPDDLDDPLLATDQRIDAVQVLTPDGRVLRRSDSISDTPLVPLDQVSATLRTGMAPTDSPDRDMRISAQSITTPHGPFIVVVAGGDDAAESTVWTAIILLLLAAPVVVAVAAVATYRLVRRSLRSVDDMRARVAAISSADLAERVPVPPGRDEISALAVTMNDMLDRIETGHVAQRQFVGDASHELRSPLTAIISALDVAVAHPELLDVQLARDTLVPEAQRMRALVEDLLLLARADERGLPFHREPVRLDEVATGEVMRLRRNCRHSVRIAADPVEIDGDAAALSRVVRNLLDNAARHATSQIDVAIHNENGDATVTVADDGPGIPVADRVRVFDRFVRLDSSRSRGGGGSGLGLSIVAEIVAAHSGHITISARPGGGTVVTVQLPAATTPDSSR</sequence>
<feature type="domain" description="HAMP" evidence="13">
    <location>
        <begin position="200"/>
        <end position="253"/>
    </location>
</feature>
<evidence type="ECO:0000256" key="7">
    <source>
        <dbReference type="ARBA" id="ARBA00022777"/>
    </source>
</evidence>
<feature type="transmembrane region" description="Helical" evidence="11">
    <location>
        <begin position="173"/>
        <end position="199"/>
    </location>
</feature>
<dbReference type="InterPro" id="IPR036890">
    <property type="entry name" value="HATPase_C_sf"/>
</dbReference>
<dbReference type="CDD" id="cd00082">
    <property type="entry name" value="HisKA"/>
    <property type="match status" value="1"/>
</dbReference>
<evidence type="ECO:0000256" key="5">
    <source>
        <dbReference type="ARBA" id="ARBA00022679"/>
    </source>
</evidence>
<keyword evidence="5" id="KW-0808">Transferase</keyword>
<comment type="subcellular location">
    <subcellularLocation>
        <location evidence="2">Cell membrane</location>
    </subcellularLocation>
</comment>
<keyword evidence="7 14" id="KW-0418">Kinase</keyword>
<comment type="caution">
    <text evidence="14">The sequence shown here is derived from an EMBL/GenBank/DDBJ whole genome shotgun (WGS) entry which is preliminary data.</text>
</comment>
<dbReference type="Gene3D" id="1.10.287.130">
    <property type="match status" value="1"/>
</dbReference>
<dbReference type="Gene3D" id="3.30.565.10">
    <property type="entry name" value="Histidine kinase-like ATPase, C-terminal domain"/>
    <property type="match status" value="1"/>
</dbReference>
<gene>
    <name evidence="14" type="ORF">Y900_021510</name>
</gene>
<name>A0A064CLJ5_9MYCO</name>
<organism evidence="14 15">
    <name type="scientific">Mycolicibacterium aromaticivorans JS19b1 = JCM 16368</name>
    <dbReference type="NCBI Taxonomy" id="1440774"/>
    <lineage>
        <taxon>Bacteria</taxon>
        <taxon>Bacillati</taxon>
        <taxon>Actinomycetota</taxon>
        <taxon>Actinomycetes</taxon>
        <taxon>Mycobacteriales</taxon>
        <taxon>Mycobacteriaceae</taxon>
        <taxon>Mycolicibacterium</taxon>
    </lineage>
</organism>
<dbReference type="InterPro" id="IPR003661">
    <property type="entry name" value="HisK_dim/P_dom"/>
</dbReference>
<evidence type="ECO:0000256" key="6">
    <source>
        <dbReference type="ARBA" id="ARBA00022692"/>
    </source>
</evidence>